<comment type="caution">
    <text evidence="4">The sequence shown here is derived from an EMBL/GenBank/DDBJ whole genome shotgun (WGS) entry which is preliminary data.</text>
</comment>
<evidence type="ECO:0000259" key="3">
    <source>
        <dbReference type="PROSITE" id="PS51186"/>
    </source>
</evidence>
<dbReference type="InterPro" id="IPR000182">
    <property type="entry name" value="GNAT_dom"/>
</dbReference>
<dbReference type="GO" id="GO:0008080">
    <property type="term" value="F:N-acetyltransferase activity"/>
    <property type="evidence" value="ECO:0007669"/>
    <property type="project" value="UniProtKB-ARBA"/>
</dbReference>
<keyword evidence="1" id="KW-0808">Transferase</keyword>
<reference evidence="4" key="1">
    <citation type="journal article" date="2021" name="Proc. Natl. Acad. Sci. U.S.A.">
        <title>Three genomes in the algal genus Volvox reveal the fate of a haploid sex-determining region after a transition to homothallism.</title>
        <authorList>
            <person name="Yamamoto K."/>
            <person name="Hamaji T."/>
            <person name="Kawai-Toyooka H."/>
            <person name="Matsuzaki R."/>
            <person name="Takahashi F."/>
            <person name="Nishimura Y."/>
            <person name="Kawachi M."/>
            <person name="Noguchi H."/>
            <person name="Minakuchi Y."/>
            <person name="Umen J.G."/>
            <person name="Toyoda A."/>
            <person name="Nozaki H."/>
        </authorList>
    </citation>
    <scope>NUCLEOTIDE SEQUENCE</scope>
    <source>
        <strain evidence="4">NIES-3780</strain>
    </source>
</reference>
<dbReference type="PROSITE" id="PS51186">
    <property type="entry name" value="GNAT"/>
    <property type="match status" value="1"/>
</dbReference>
<dbReference type="AlphaFoldDB" id="A0A8J4BZC5"/>
<proteinExistence type="predicted"/>
<organism evidence="4 5">
    <name type="scientific">Volvox africanus</name>
    <dbReference type="NCBI Taxonomy" id="51714"/>
    <lineage>
        <taxon>Eukaryota</taxon>
        <taxon>Viridiplantae</taxon>
        <taxon>Chlorophyta</taxon>
        <taxon>core chlorophytes</taxon>
        <taxon>Chlorophyceae</taxon>
        <taxon>CS clade</taxon>
        <taxon>Chlamydomonadales</taxon>
        <taxon>Volvocaceae</taxon>
        <taxon>Volvox</taxon>
    </lineage>
</organism>
<keyword evidence="5" id="KW-1185">Reference proteome</keyword>
<dbReference type="PANTHER" id="PTHR10908">
    <property type="entry name" value="SEROTONIN N-ACETYLTRANSFERASE"/>
    <property type="match status" value="1"/>
</dbReference>
<name>A0A8J4BZC5_9CHLO</name>
<keyword evidence="2" id="KW-0012">Acyltransferase</keyword>
<evidence type="ECO:0000313" key="5">
    <source>
        <dbReference type="Proteomes" id="UP000747399"/>
    </source>
</evidence>
<dbReference type="SUPFAM" id="SSF55729">
    <property type="entry name" value="Acyl-CoA N-acyltransferases (Nat)"/>
    <property type="match status" value="1"/>
</dbReference>
<feature type="domain" description="N-acetyltransferase" evidence="3">
    <location>
        <begin position="22"/>
        <end position="187"/>
    </location>
</feature>
<dbReference type="Gene3D" id="3.40.630.30">
    <property type="match status" value="1"/>
</dbReference>
<dbReference type="InterPro" id="IPR051635">
    <property type="entry name" value="SNAT-like"/>
</dbReference>
<evidence type="ECO:0000313" key="4">
    <source>
        <dbReference type="EMBL" id="GIL68425.1"/>
    </source>
</evidence>
<dbReference type="Proteomes" id="UP000747399">
    <property type="component" value="Unassembled WGS sequence"/>
</dbReference>
<dbReference type="EMBL" id="BNCO01000118">
    <property type="protein sequence ID" value="GIL68425.1"/>
    <property type="molecule type" value="Genomic_DNA"/>
</dbReference>
<dbReference type="Pfam" id="PF00583">
    <property type="entry name" value="Acetyltransf_1"/>
    <property type="match status" value="1"/>
</dbReference>
<sequence>MGGMNDTTDNLCDQYQTLGESIFFAPVQPEQLNRIYDLEASSYPDDEAATREKLDFRIQHAPNLFMVAMQCRDGGEGPLVVGYVCGTCTSAGHLSHESMATHDHEGSLLCIHSVVVEAPLRRKGLATRLLRAYVVYVQATTPHLRGIRLICKQDLIGLYEKAGFILVGPSGVVHGRDPWFEMAMELPRGHTAE</sequence>
<dbReference type="PANTHER" id="PTHR10908:SF0">
    <property type="entry name" value="SEROTONIN N-ACETYLTRANSFERASE"/>
    <property type="match status" value="1"/>
</dbReference>
<dbReference type="InterPro" id="IPR016181">
    <property type="entry name" value="Acyl_CoA_acyltransferase"/>
</dbReference>
<protein>
    <recommendedName>
        <fullName evidence="3">N-acetyltransferase domain-containing protein</fullName>
    </recommendedName>
</protein>
<evidence type="ECO:0000256" key="1">
    <source>
        <dbReference type="ARBA" id="ARBA00022679"/>
    </source>
</evidence>
<gene>
    <name evidence="4" type="ORF">Vafri_21706</name>
</gene>
<evidence type="ECO:0000256" key="2">
    <source>
        <dbReference type="ARBA" id="ARBA00023315"/>
    </source>
</evidence>
<accession>A0A8J4BZC5</accession>